<comment type="caution">
    <text evidence="1">The sequence shown here is derived from an EMBL/GenBank/DDBJ whole genome shotgun (WGS) entry which is preliminary data.</text>
</comment>
<gene>
    <name evidence="1" type="ORF">M9H77_22318</name>
</gene>
<organism evidence="1 2">
    <name type="scientific">Catharanthus roseus</name>
    <name type="common">Madagascar periwinkle</name>
    <name type="synonym">Vinca rosea</name>
    <dbReference type="NCBI Taxonomy" id="4058"/>
    <lineage>
        <taxon>Eukaryota</taxon>
        <taxon>Viridiplantae</taxon>
        <taxon>Streptophyta</taxon>
        <taxon>Embryophyta</taxon>
        <taxon>Tracheophyta</taxon>
        <taxon>Spermatophyta</taxon>
        <taxon>Magnoliopsida</taxon>
        <taxon>eudicotyledons</taxon>
        <taxon>Gunneridae</taxon>
        <taxon>Pentapetalae</taxon>
        <taxon>asterids</taxon>
        <taxon>lamiids</taxon>
        <taxon>Gentianales</taxon>
        <taxon>Apocynaceae</taxon>
        <taxon>Rauvolfioideae</taxon>
        <taxon>Vinceae</taxon>
        <taxon>Catharanthinae</taxon>
        <taxon>Catharanthus</taxon>
    </lineage>
</organism>
<dbReference type="EMBL" id="CM044705">
    <property type="protein sequence ID" value="KAI5662995.1"/>
    <property type="molecule type" value="Genomic_DNA"/>
</dbReference>
<accession>A0ACC0AQ62</accession>
<reference evidence="2" key="1">
    <citation type="journal article" date="2023" name="Nat. Plants">
        <title>Single-cell RNA sequencing provides a high-resolution roadmap for understanding the multicellular compartmentation of specialized metabolism.</title>
        <authorList>
            <person name="Sun S."/>
            <person name="Shen X."/>
            <person name="Li Y."/>
            <person name="Li Y."/>
            <person name="Wang S."/>
            <person name="Li R."/>
            <person name="Zhang H."/>
            <person name="Shen G."/>
            <person name="Guo B."/>
            <person name="Wei J."/>
            <person name="Xu J."/>
            <person name="St-Pierre B."/>
            <person name="Chen S."/>
            <person name="Sun C."/>
        </authorList>
    </citation>
    <scope>NUCLEOTIDE SEQUENCE [LARGE SCALE GENOMIC DNA]</scope>
</reference>
<keyword evidence="2" id="KW-1185">Reference proteome</keyword>
<evidence type="ECO:0000313" key="2">
    <source>
        <dbReference type="Proteomes" id="UP001060085"/>
    </source>
</evidence>
<sequence>MIMKEEAHRKLILNTDAGSEAVVFATPKSVQWTHCFKSEHEAKNCYLLVGFPNYFDGDVAGGRQDRSRNSFTWDRGCGWGGRSVQRPPTHWAANAAATRSSSSERLTWTGHSNPADAAPFSHFVALWTDHSCGWAAAASATALEGNGHSGAAQTMIAAEAGPPAPVDPLQQPSSARESPAQPAAAQPSAAQIPSAQPPSVHPSEIQLVSAHLPTTQTPSALSSFSAYLLRGQMLSAVHLFPPDPP</sequence>
<protein>
    <submittedName>
        <fullName evidence="1">Uncharacterized protein</fullName>
    </submittedName>
</protein>
<name>A0ACC0AQ62_CATRO</name>
<proteinExistence type="predicted"/>
<evidence type="ECO:0000313" key="1">
    <source>
        <dbReference type="EMBL" id="KAI5662995.1"/>
    </source>
</evidence>
<dbReference type="Proteomes" id="UP001060085">
    <property type="component" value="Linkage Group LG05"/>
</dbReference>